<gene>
    <name evidence="3" type="ORF">OsI_29372</name>
</gene>
<dbReference type="CDD" id="cd19438">
    <property type="entry name" value="lipocalin_Blc-like"/>
    <property type="match status" value="1"/>
</dbReference>
<dbReference type="Gene3D" id="2.40.128.20">
    <property type="match status" value="1"/>
</dbReference>
<dbReference type="GO" id="GO:0000302">
    <property type="term" value="P:response to reactive oxygen species"/>
    <property type="evidence" value="ECO:0007669"/>
    <property type="project" value="TreeGrafter"/>
</dbReference>
<evidence type="ECO:0000256" key="1">
    <source>
        <dbReference type="SAM" id="MobiDB-lite"/>
    </source>
</evidence>
<name>A2YVL4_ORYSI</name>
<dbReference type="Pfam" id="PF08212">
    <property type="entry name" value="Lipocalin_2"/>
    <property type="match status" value="1"/>
</dbReference>
<evidence type="ECO:0000259" key="2">
    <source>
        <dbReference type="Pfam" id="PF08212"/>
    </source>
</evidence>
<dbReference type="GO" id="GO:0006629">
    <property type="term" value="P:lipid metabolic process"/>
    <property type="evidence" value="ECO:0007669"/>
    <property type="project" value="TreeGrafter"/>
</dbReference>
<dbReference type="InterPro" id="IPR047202">
    <property type="entry name" value="Lipocalin_Blc-like_dom"/>
</dbReference>
<dbReference type="InterPro" id="IPR000566">
    <property type="entry name" value="Lipocln_cytosolic_FA-bd_dom"/>
</dbReference>
<proteinExistence type="predicted"/>
<feature type="compositionally biased region" description="Low complexity" evidence="1">
    <location>
        <begin position="287"/>
        <end position="299"/>
    </location>
</feature>
<feature type="region of interest" description="Disordered" evidence="1">
    <location>
        <begin position="261"/>
        <end position="302"/>
    </location>
</feature>
<dbReference type="PRINTS" id="PR01171">
    <property type="entry name" value="BCTLIPOCALIN"/>
</dbReference>
<reference evidence="3 4" key="1">
    <citation type="journal article" date="2005" name="PLoS Biol.">
        <title>The genomes of Oryza sativa: a history of duplications.</title>
        <authorList>
            <person name="Yu J."/>
            <person name="Wang J."/>
            <person name="Lin W."/>
            <person name="Li S."/>
            <person name="Li H."/>
            <person name="Zhou J."/>
            <person name="Ni P."/>
            <person name="Dong W."/>
            <person name="Hu S."/>
            <person name="Zeng C."/>
            <person name="Zhang J."/>
            <person name="Zhang Y."/>
            <person name="Li R."/>
            <person name="Xu Z."/>
            <person name="Li S."/>
            <person name="Li X."/>
            <person name="Zheng H."/>
            <person name="Cong L."/>
            <person name="Lin L."/>
            <person name="Yin J."/>
            <person name="Geng J."/>
            <person name="Li G."/>
            <person name="Shi J."/>
            <person name="Liu J."/>
            <person name="Lv H."/>
            <person name="Li J."/>
            <person name="Wang J."/>
            <person name="Deng Y."/>
            <person name="Ran L."/>
            <person name="Shi X."/>
            <person name="Wang X."/>
            <person name="Wu Q."/>
            <person name="Li C."/>
            <person name="Ren X."/>
            <person name="Wang J."/>
            <person name="Wang X."/>
            <person name="Li D."/>
            <person name="Liu D."/>
            <person name="Zhang X."/>
            <person name="Ji Z."/>
            <person name="Zhao W."/>
            <person name="Sun Y."/>
            <person name="Zhang Z."/>
            <person name="Bao J."/>
            <person name="Han Y."/>
            <person name="Dong L."/>
            <person name="Ji J."/>
            <person name="Chen P."/>
            <person name="Wu S."/>
            <person name="Liu J."/>
            <person name="Xiao Y."/>
            <person name="Bu D."/>
            <person name="Tan J."/>
            <person name="Yang L."/>
            <person name="Ye C."/>
            <person name="Zhang J."/>
            <person name="Xu J."/>
            <person name="Zhou Y."/>
            <person name="Yu Y."/>
            <person name="Zhang B."/>
            <person name="Zhuang S."/>
            <person name="Wei H."/>
            <person name="Liu B."/>
            <person name="Lei M."/>
            <person name="Yu H."/>
            <person name="Li Y."/>
            <person name="Xu H."/>
            <person name="Wei S."/>
            <person name="He X."/>
            <person name="Fang L."/>
            <person name="Zhang Z."/>
            <person name="Zhang Y."/>
            <person name="Huang X."/>
            <person name="Su Z."/>
            <person name="Tong W."/>
            <person name="Li J."/>
            <person name="Tong Z."/>
            <person name="Li S."/>
            <person name="Ye J."/>
            <person name="Wang L."/>
            <person name="Fang L."/>
            <person name="Lei T."/>
            <person name="Chen C."/>
            <person name="Chen H."/>
            <person name="Xu Z."/>
            <person name="Li H."/>
            <person name="Huang H."/>
            <person name="Zhang F."/>
            <person name="Xu H."/>
            <person name="Li N."/>
            <person name="Zhao C."/>
            <person name="Li S."/>
            <person name="Dong L."/>
            <person name="Huang Y."/>
            <person name="Li L."/>
            <person name="Xi Y."/>
            <person name="Qi Q."/>
            <person name="Li W."/>
            <person name="Zhang B."/>
            <person name="Hu W."/>
            <person name="Zhang Y."/>
            <person name="Tian X."/>
            <person name="Jiao Y."/>
            <person name="Liang X."/>
            <person name="Jin J."/>
            <person name="Gao L."/>
            <person name="Zheng W."/>
            <person name="Hao B."/>
            <person name="Liu S."/>
            <person name="Wang W."/>
            <person name="Yuan L."/>
            <person name="Cao M."/>
            <person name="McDermott J."/>
            <person name="Samudrala R."/>
            <person name="Wang J."/>
            <person name="Wong G.K."/>
            <person name="Yang H."/>
        </authorList>
    </citation>
    <scope>NUCLEOTIDE SEQUENCE [LARGE SCALE GENOMIC DNA]</scope>
    <source>
        <strain evidence="4">cv. 93-11</strain>
    </source>
</reference>
<dbReference type="AlphaFoldDB" id="A2YVL4"/>
<dbReference type="SUPFAM" id="SSF50814">
    <property type="entry name" value="Lipocalins"/>
    <property type="match status" value="1"/>
</dbReference>
<evidence type="ECO:0000313" key="3">
    <source>
        <dbReference type="EMBL" id="EAZ07125.1"/>
    </source>
</evidence>
<organism evidence="3 4">
    <name type="scientific">Oryza sativa subsp. indica</name>
    <name type="common">Rice</name>
    <dbReference type="NCBI Taxonomy" id="39946"/>
    <lineage>
        <taxon>Eukaryota</taxon>
        <taxon>Viridiplantae</taxon>
        <taxon>Streptophyta</taxon>
        <taxon>Embryophyta</taxon>
        <taxon>Tracheophyta</taxon>
        <taxon>Spermatophyta</taxon>
        <taxon>Magnoliopsida</taxon>
        <taxon>Liliopsida</taxon>
        <taxon>Poales</taxon>
        <taxon>Poaceae</taxon>
        <taxon>BOP clade</taxon>
        <taxon>Oryzoideae</taxon>
        <taxon>Oryzeae</taxon>
        <taxon>Oryzinae</taxon>
        <taxon>Oryza</taxon>
        <taxon>Oryza sativa</taxon>
    </lineage>
</organism>
<dbReference type="Proteomes" id="UP000007015">
    <property type="component" value="Chromosome 8"/>
</dbReference>
<accession>A2YVL4</accession>
<dbReference type="HOGENOM" id="CLU_699046_0_0_1"/>
<dbReference type="EMBL" id="CM000133">
    <property type="protein sequence ID" value="EAZ07125.1"/>
    <property type="molecule type" value="Genomic_DNA"/>
</dbReference>
<dbReference type="InterPro" id="IPR022272">
    <property type="entry name" value="Lipocalin_CS"/>
</dbReference>
<dbReference type="InterPro" id="IPR012674">
    <property type="entry name" value="Calycin"/>
</dbReference>
<dbReference type="InterPro" id="IPR002446">
    <property type="entry name" value="Lipocalin_bac"/>
</dbReference>
<dbReference type="PANTHER" id="PTHR10612:SF34">
    <property type="entry name" value="APOLIPOPROTEIN D"/>
    <property type="match status" value="1"/>
</dbReference>
<dbReference type="Gramene" id="BGIOSGA028739-TA">
    <property type="protein sequence ID" value="BGIOSGA028739-PA"/>
    <property type="gene ID" value="BGIOSGA028739"/>
</dbReference>
<keyword evidence="4" id="KW-1185">Reference proteome</keyword>
<sequence length="395" mass="43877">MKVVRNLDLERYMGRWYEIACFPSRFQPRDGTNTRATYTLAGDGAVKVLNETWTDGRRGHIEGTAYRADPVSDEAKLKVKFYVPPFLPIFPVVGDYWVLHVDDAYSYALVGQPSLNYLWILCRQPHMDEEVYGQLVERAKEEGYDVSKLKKTAHPDPPPETEQSAGDRGVWWIKSLFGRSTTESDEYFCSEGHMSICSEGYRCFAGYLSMIGYENVSPDDVQWRCGGVDAGDGSSRATMREMAAAVQRMWVMPAAGHDEGAHAADARYGGRRADNTGDEQDGGGGRAADAGDNDGCAAGMEDKGGRARWRRSCDRRRRWGWPNWKAVTVDPDDCDRAADVEGAANRADNARDDDGRVVRRTHDMVSVGRNESGGDGCSQGGRGKLLHRTRVMSTT</sequence>
<evidence type="ECO:0000313" key="4">
    <source>
        <dbReference type="Proteomes" id="UP000007015"/>
    </source>
</evidence>
<dbReference type="STRING" id="39946.A2YVL4"/>
<dbReference type="GO" id="GO:0005737">
    <property type="term" value="C:cytoplasm"/>
    <property type="evidence" value="ECO:0007669"/>
    <property type="project" value="TreeGrafter"/>
</dbReference>
<dbReference type="FunFam" id="2.40.128.20:FF:000009">
    <property type="entry name" value="Temperature-induced lipocalin"/>
    <property type="match status" value="1"/>
</dbReference>
<dbReference type="PANTHER" id="PTHR10612">
    <property type="entry name" value="APOLIPOPROTEIN D"/>
    <property type="match status" value="1"/>
</dbReference>
<dbReference type="PROSITE" id="PS00213">
    <property type="entry name" value="LIPOCALIN"/>
    <property type="match status" value="1"/>
</dbReference>
<feature type="domain" description="Lipocalin/cytosolic fatty-acid binding" evidence="2">
    <location>
        <begin position="7"/>
        <end position="153"/>
    </location>
</feature>
<protein>
    <recommendedName>
        <fullName evidence="2">Lipocalin/cytosolic fatty-acid binding domain-containing protein</fullName>
    </recommendedName>
</protein>